<evidence type="ECO:0000313" key="2">
    <source>
        <dbReference type="Proteomes" id="UP000022910"/>
    </source>
</evidence>
<keyword evidence="2" id="KW-1185">Reference proteome</keyword>
<evidence type="ECO:0000313" key="1">
    <source>
        <dbReference type="EMBL" id="EXX76721.1"/>
    </source>
</evidence>
<dbReference type="Proteomes" id="UP000022910">
    <property type="component" value="Unassembled WGS sequence"/>
</dbReference>
<dbReference type="HOGENOM" id="CLU_031651_1_0_1"/>
<accession>A0A015LVL1</accession>
<reference evidence="1 2" key="1">
    <citation type="submission" date="2014-02" db="EMBL/GenBank/DDBJ databases">
        <title>Single nucleus genome sequencing reveals high similarity among nuclei of an endomycorrhizal fungus.</title>
        <authorList>
            <person name="Lin K."/>
            <person name="Geurts R."/>
            <person name="Zhang Z."/>
            <person name="Limpens E."/>
            <person name="Saunders D.G."/>
            <person name="Mu D."/>
            <person name="Pang E."/>
            <person name="Cao H."/>
            <person name="Cha H."/>
            <person name="Lin T."/>
            <person name="Zhou Q."/>
            <person name="Shang Y."/>
            <person name="Li Y."/>
            <person name="Ivanov S."/>
            <person name="Sharma T."/>
            <person name="Velzen R.V."/>
            <person name="Ruijter N.D."/>
            <person name="Aanen D.K."/>
            <person name="Win J."/>
            <person name="Kamoun S."/>
            <person name="Bisseling T."/>
            <person name="Huang S."/>
        </authorList>
    </citation>
    <scope>NUCLEOTIDE SEQUENCE [LARGE SCALE GENOMIC DNA]</scope>
    <source>
        <strain evidence="2">DAOM197198w</strain>
    </source>
</reference>
<organism evidence="1 2">
    <name type="scientific">Rhizophagus irregularis (strain DAOM 197198w)</name>
    <name type="common">Glomus intraradices</name>
    <dbReference type="NCBI Taxonomy" id="1432141"/>
    <lineage>
        <taxon>Eukaryota</taxon>
        <taxon>Fungi</taxon>
        <taxon>Fungi incertae sedis</taxon>
        <taxon>Mucoromycota</taxon>
        <taxon>Glomeromycotina</taxon>
        <taxon>Glomeromycetes</taxon>
        <taxon>Glomerales</taxon>
        <taxon>Glomeraceae</taxon>
        <taxon>Rhizophagus</taxon>
    </lineage>
</organism>
<sequence>MDKFRRCRIGSEVFGSALSFRHIKSSYVLAKFITTDGEVNRYPGQVQYYFKHEIDLPNGPTEHYLAFIRWYRPADTANIRYHFSIDDTEETETCNVELWKTDFFPESRDCIIPVHNILCQFVPAKYKISSNRNATEYLAINPLNRKFHIR</sequence>
<proteinExistence type="predicted"/>
<comment type="caution">
    <text evidence="1">The sequence shown here is derived from an EMBL/GenBank/DDBJ whole genome shotgun (WGS) entry which is preliminary data.</text>
</comment>
<dbReference type="AlphaFoldDB" id="A0A015LVL1"/>
<gene>
    <name evidence="1" type="ORF">RirG_030520</name>
</gene>
<name>A0A015LVL1_RHIIW</name>
<dbReference type="EMBL" id="JEMT01011874">
    <property type="protein sequence ID" value="EXX76721.1"/>
    <property type="molecule type" value="Genomic_DNA"/>
</dbReference>
<evidence type="ECO:0008006" key="3">
    <source>
        <dbReference type="Google" id="ProtNLM"/>
    </source>
</evidence>
<protein>
    <recommendedName>
        <fullName evidence="3">BAH domain-containing protein</fullName>
    </recommendedName>
</protein>